<dbReference type="VEuPathDB" id="TriTrypDB:TCSYLVIO_008778"/>
<dbReference type="EMBL" id="PRFA01000198">
    <property type="protein sequence ID" value="PWU84857.1"/>
    <property type="molecule type" value="Genomic_DNA"/>
</dbReference>
<feature type="domain" description="Receptor-type adenylate cyclase GRESAG 4.1/3 periplasmic binding protein-like" evidence="2">
    <location>
        <begin position="183"/>
        <end position="325"/>
    </location>
</feature>
<name>A0A2V2UKN0_TRYCR</name>
<dbReference type="FunFam" id="3.40.50.2300:FF:000162">
    <property type="entry name" value="Receptor-type adenylate cyclase GRESAG 4, putative"/>
    <property type="match status" value="1"/>
</dbReference>
<protein>
    <submittedName>
        <fullName evidence="3">Putative receptor-type adenylate cyclase</fullName>
    </submittedName>
</protein>
<dbReference type="VEuPathDB" id="TriTrypDB:TcBrA4_0112670"/>
<dbReference type="VEuPathDB" id="TriTrypDB:C4B63_198g16"/>
<accession>A0A2V2UKN0</accession>
<dbReference type="VEuPathDB" id="TriTrypDB:TcCL_NonESM10297"/>
<dbReference type="VEuPathDB" id="TriTrypDB:ECC02_005484"/>
<evidence type="ECO:0000259" key="2">
    <source>
        <dbReference type="Pfam" id="PF25495"/>
    </source>
</evidence>
<organism evidence="3 4">
    <name type="scientific">Trypanosoma cruzi</name>
    <dbReference type="NCBI Taxonomy" id="5693"/>
    <lineage>
        <taxon>Eukaryota</taxon>
        <taxon>Discoba</taxon>
        <taxon>Euglenozoa</taxon>
        <taxon>Kinetoplastea</taxon>
        <taxon>Metakinetoplastina</taxon>
        <taxon>Trypanosomatida</taxon>
        <taxon>Trypanosomatidae</taxon>
        <taxon>Trypanosoma</taxon>
        <taxon>Schizotrypanum</taxon>
    </lineage>
</organism>
<dbReference type="InterPro" id="IPR057398">
    <property type="entry name" value="GRESAG4.1/3_peripasmic_2"/>
</dbReference>
<dbReference type="Gene3D" id="3.40.50.2300">
    <property type="match status" value="2"/>
</dbReference>
<evidence type="ECO:0000259" key="1">
    <source>
        <dbReference type="Pfam" id="PF25493"/>
    </source>
</evidence>
<dbReference type="VEuPathDB" id="TriTrypDB:TCDM_13070"/>
<gene>
    <name evidence="3" type="ORF">C4B63_198g16</name>
</gene>
<dbReference type="SUPFAM" id="SSF53822">
    <property type="entry name" value="Periplasmic binding protein-like I"/>
    <property type="match status" value="1"/>
</dbReference>
<evidence type="ECO:0000313" key="3">
    <source>
        <dbReference type="EMBL" id="PWU84857.1"/>
    </source>
</evidence>
<dbReference type="InterPro" id="IPR028082">
    <property type="entry name" value="Peripla_BP_I"/>
</dbReference>
<dbReference type="InterPro" id="IPR057399">
    <property type="entry name" value="GRESAG4.1/3_peripasmic_1"/>
</dbReference>
<dbReference type="VEuPathDB" id="TriTrypDB:C3747_96g23"/>
<reference evidence="3 4" key="1">
    <citation type="journal article" date="2018" name="Microb. Genom.">
        <title>Expanding an expanded genome: long-read sequencing of Trypanosoma cruzi.</title>
        <authorList>
            <person name="Berna L."/>
            <person name="Rodriguez M."/>
            <person name="Chiribao M.L."/>
            <person name="Parodi-Talice A."/>
            <person name="Pita S."/>
            <person name="Rijo G."/>
            <person name="Alvarez-Valin F."/>
            <person name="Robello C."/>
        </authorList>
    </citation>
    <scope>NUCLEOTIDE SEQUENCE [LARGE SCALE GENOMIC DNA]</scope>
    <source>
        <strain evidence="3 4">Dm28c</strain>
    </source>
</reference>
<proteinExistence type="predicted"/>
<keyword evidence="3" id="KW-0675">Receptor</keyword>
<dbReference type="Pfam" id="PF25495">
    <property type="entry name" value="Peripla_BP_A-cyclase_1"/>
    <property type="match status" value="1"/>
</dbReference>
<dbReference type="VEuPathDB" id="TriTrypDB:TcG_09188"/>
<dbReference type="AlphaFoldDB" id="A0A2V2UKN0"/>
<evidence type="ECO:0000313" key="4">
    <source>
        <dbReference type="Proteomes" id="UP000246121"/>
    </source>
</evidence>
<dbReference type="VEuPathDB" id="TriTrypDB:Tc_MARK_9806"/>
<comment type="caution">
    <text evidence="3">The sequence shown here is derived from an EMBL/GenBank/DDBJ whole genome shotgun (WGS) entry which is preliminary data.</text>
</comment>
<dbReference type="VEuPathDB" id="TriTrypDB:TcCLB.506425.5"/>
<dbReference type="Pfam" id="PF25493">
    <property type="entry name" value="Peripla_BP_A-cyclase"/>
    <property type="match status" value="1"/>
</dbReference>
<dbReference type="VEuPathDB" id="TriTrypDB:BCY84_15588"/>
<dbReference type="VEuPathDB" id="TriTrypDB:Tc_MARK_10348"/>
<sequence>MLTGWAVMLAAVRQGPVLNKETGCCGGIPFLGWRLSTYALYLVLLLLLLPQSGVGQAACPEIEVKVLTLNVTNLPMPTYITESLHHGFVAALWSRNYVVGDNVRVTLINKSTTIAESGKAVEEAFQANPDIFILAVAMGDKNLQYYLPVIRNREIVSFAPFTGSTVIRGWDPYLYFVRADPLAELFTLIRYALTFLRVRRLGFMYLEGVSFGDEEYEATKNVMTRFGYNLSGVFAVKSSLTHEAESSVFDAAWEAFANTLPQAVIVFGSPIKDTAKFIQRMLTDNRPAGAYLLAPSAVQDITVETWRSAVAGGIKFVSGQVITTGTNPVARDIQYAAIRRFQDVMRRFMENFLPETSSIRKNFPDDDIGGEMMVAGWIAGEILSQTLSSREWAKNRDAYLASLYNQRRYMVDNLVVGDYGGSCQGMAESEGAMCYCNQGGRTVYMKEFVDGHRAETLVDGTISFRTWQCSPSESVIVPPFNGFAIAMQDNPLATFALRAFGVGARAAVVNNSLIKRFSFTVQVVNSTVDGAAAALVSELKVKLVDVVTGVVTKGMLEVEDVAFINPMYLQPRIGGFRKNLIRLLPTLEQQFFVIAEYLGNMSDGSAHAVAAAFIPS</sequence>
<dbReference type="Proteomes" id="UP000246121">
    <property type="component" value="Unassembled WGS sequence"/>
</dbReference>
<feature type="domain" description="Receptor-type adenylate cyclase GRESAG 4.1/3 periplasmic binding protein-like" evidence="1">
    <location>
        <begin position="477"/>
        <end position="609"/>
    </location>
</feature>